<gene>
    <name evidence="2" type="ORF">ERS007739_00202</name>
</gene>
<comment type="caution">
    <text evidence="2">The sequence shown here is derived from an EMBL/GenBank/DDBJ whole genome shotgun (WGS) entry which is preliminary data.</text>
</comment>
<feature type="region of interest" description="Disordered" evidence="1">
    <location>
        <begin position="220"/>
        <end position="265"/>
    </location>
</feature>
<dbReference type="EMBL" id="CSBK01000049">
    <property type="protein sequence ID" value="COW85251.1"/>
    <property type="molecule type" value="Genomic_DNA"/>
</dbReference>
<organism evidence="2 3">
    <name type="scientific">Mycobacterium tuberculosis</name>
    <dbReference type="NCBI Taxonomy" id="1773"/>
    <lineage>
        <taxon>Bacteria</taxon>
        <taxon>Bacillati</taxon>
        <taxon>Actinomycetota</taxon>
        <taxon>Actinomycetes</taxon>
        <taxon>Mycobacteriales</taxon>
        <taxon>Mycobacteriaceae</taxon>
        <taxon>Mycobacterium</taxon>
        <taxon>Mycobacterium tuberculosis complex</taxon>
    </lineage>
</organism>
<proteinExistence type="predicted"/>
<accession>A0A916L7G7</accession>
<reference evidence="3" key="1">
    <citation type="submission" date="2015-03" db="EMBL/GenBank/DDBJ databases">
        <authorList>
            <consortium name="Pathogen Informatics"/>
        </authorList>
    </citation>
    <scope>NUCLEOTIDE SEQUENCE [LARGE SCALE GENOMIC DNA]</scope>
    <source>
        <strain evidence="3">N09902308</strain>
    </source>
</reference>
<evidence type="ECO:0000256" key="1">
    <source>
        <dbReference type="SAM" id="MobiDB-lite"/>
    </source>
</evidence>
<dbReference type="Proteomes" id="UP000039021">
    <property type="component" value="Unassembled WGS sequence"/>
</dbReference>
<evidence type="ECO:0000313" key="2">
    <source>
        <dbReference type="EMBL" id="COW85251.1"/>
    </source>
</evidence>
<dbReference type="AlphaFoldDB" id="A0A916L7G7"/>
<evidence type="ECO:0000313" key="3">
    <source>
        <dbReference type="Proteomes" id="UP000039021"/>
    </source>
</evidence>
<feature type="region of interest" description="Disordered" evidence="1">
    <location>
        <begin position="170"/>
        <end position="191"/>
    </location>
</feature>
<name>A0A916L7G7_MYCTX</name>
<protein>
    <submittedName>
        <fullName evidence="2">Uncharacterized protein</fullName>
    </submittedName>
</protein>
<feature type="compositionally biased region" description="Low complexity" evidence="1">
    <location>
        <begin position="224"/>
        <end position="265"/>
    </location>
</feature>
<sequence>MKATKALASSRSPMSRAAYEMTPRLVRGMCVNGGAAVEFSSTAQMMRDIVRTAARGYFPTEVSPDSISASAPSSTALATSEASARVGREFSIIESSIWVATMTGLAFSRAIWMARFCTSGTSSSGSSTPRSPRATMTASNASTIASRLSMASGFSSLAITGTRRPIRSITSWTSSTSAGERTKESATMSTPRFSANVRSSMSFSDRAGAVTFIPGNEMPLLSLTGPPSTTVQTTSSPSTASTTNATLPSSTSTRSPATASWASRL</sequence>